<dbReference type="InterPro" id="IPR027417">
    <property type="entry name" value="P-loop_NTPase"/>
</dbReference>
<name>K0IFB5_NITGG</name>
<dbReference type="SUPFAM" id="SSF52540">
    <property type="entry name" value="P-loop containing nucleoside triphosphate hydrolases"/>
    <property type="match status" value="1"/>
</dbReference>
<dbReference type="Proteomes" id="UP000008037">
    <property type="component" value="Chromosome"/>
</dbReference>
<dbReference type="EMBL" id="CP002408">
    <property type="protein sequence ID" value="AFU58500.1"/>
    <property type="molecule type" value="Genomic_DNA"/>
</dbReference>
<proteinExistence type="predicted"/>
<dbReference type="BioCyc" id="CNIT1237085:G1324-1565-MONOMER"/>
<keyword evidence="2" id="KW-1185">Reference proteome</keyword>
<protein>
    <recommendedName>
        <fullName evidence="3">AAA+ ATPase domain-containing protein</fullName>
    </recommendedName>
</protein>
<dbReference type="InParanoid" id="K0IFB5"/>
<evidence type="ECO:0008006" key="3">
    <source>
        <dbReference type="Google" id="ProtNLM"/>
    </source>
</evidence>
<evidence type="ECO:0000313" key="2">
    <source>
        <dbReference type="Proteomes" id="UP000008037"/>
    </source>
</evidence>
<sequence length="190" mass="21947">MQNAPRFRWNKDLCCLIHDRESGKTTVALDLAKRVPKTKIIVLNSNFEHAYRDIAYKIVKPKFYTTEILDAFIKYLRQHVNVLGIIDDIDLYKPQYSMQLESLAINGRHQNVGLIIMSRRVVGLPKTFCKCVDLLYCGYTNAKSDLETISEYFDAKVAQVVPTLPRKYKFARWSKKDPDNIVIIESGKSL</sequence>
<evidence type="ECO:0000313" key="1">
    <source>
        <dbReference type="EMBL" id="AFU58500.1"/>
    </source>
</evidence>
<dbReference type="KEGG" id="nga:Ngar_c15670"/>
<dbReference type="Gene3D" id="3.40.50.300">
    <property type="entry name" value="P-loop containing nucleotide triphosphate hydrolases"/>
    <property type="match status" value="1"/>
</dbReference>
<dbReference type="HOGENOM" id="CLU_1425128_0_0_2"/>
<dbReference type="AlphaFoldDB" id="K0IFB5"/>
<gene>
    <name evidence="1" type="ordered locus">Ngar_c15670</name>
</gene>
<dbReference type="STRING" id="1237085.Ngar_c15670"/>
<organism evidence="1 2">
    <name type="scientific">Nitrososphaera gargensis (strain Ga9.2)</name>
    <dbReference type="NCBI Taxonomy" id="1237085"/>
    <lineage>
        <taxon>Archaea</taxon>
        <taxon>Nitrososphaerota</taxon>
        <taxon>Nitrososphaeria</taxon>
        <taxon>Nitrososphaerales</taxon>
        <taxon>Nitrososphaeraceae</taxon>
        <taxon>Nitrososphaera</taxon>
    </lineage>
</organism>
<accession>K0IFB5</accession>
<reference evidence="1 2" key="1">
    <citation type="journal article" date="2012" name="Environ. Microbiol.">
        <title>The genome of the ammonia-oxidizing Candidatus Nitrososphaera gargensis: insights into metabolic versatility and environmental adaptations.</title>
        <authorList>
            <person name="Spang A."/>
            <person name="Poehlein A."/>
            <person name="Offre P."/>
            <person name="Zumbragel S."/>
            <person name="Haider S."/>
            <person name="Rychlik N."/>
            <person name="Nowka B."/>
            <person name="Schmeisser C."/>
            <person name="Lebedeva E.V."/>
            <person name="Rattei T."/>
            <person name="Bohm C."/>
            <person name="Schmid M."/>
            <person name="Galushko A."/>
            <person name="Hatzenpichler R."/>
            <person name="Weinmaier T."/>
            <person name="Daniel R."/>
            <person name="Schleper C."/>
            <person name="Spieck E."/>
            <person name="Streit W."/>
            <person name="Wagner M."/>
        </authorList>
    </citation>
    <scope>NUCLEOTIDE SEQUENCE [LARGE SCALE GENOMIC DNA]</scope>
    <source>
        <strain evidence="2">Ga9.2</strain>
    </source>
</reference>